<reference evidence="7" key="1">
    <citation type="submission" date="2023-07" db="EMBL/GenBank/DDBJ databases">
        <title>Genome mining of underrepresented organisms for secondary metabolites.</title>
        <authorList>
            <person name="D'Agostino P.M."/>
        </authorList>
    </citation>
    <scope>NUCLEOTIDE SEQUENCE [LARGE SCALE GENOMIC DNA]</scope>
    <source>
        <strain evidence="7">WS4403</strain>
    </source>
</reference>
<dbReference type="PROSITE" id="PS50931">
    <property type="entry name" value="HTH_LYSR"/>
    <property type="match status" value="1"/>
</dbReference>
<proteinExistence type="inferred from homology"/>
<evidence type="ECO:0000313" key="7">
    <source>
        <dbReference type="Proteomes" id="UP001195624"/>
    </source>
</evidence>
<evidence type="ECO:0000259" key="5">
    <source>
        <dbReference type="PROSITE" id="PS50931"/>
    </source>
</evidence>
<keyword evidence="3 6" id="KW-0238">DNA-binding</keyword>
<dbReference type="InterPro" id="IPR005119">
    <property type="entry name" value="LysR_subst-bd"/>
</dbReference>
<name>A0ABS4PFE8_9GAMM</name>
<dbReference type="InterPro" id="IPR036390">
    <property type="entry name" value="WH_DNA-bd_sf"/>
</dbReference>
<dbReference type="PANTHER" id="PTHR30537:SF1">
    <property type="entry name" value="HTH-TYPE TRANSCRIPTIONAL REGULATOR PGRR"/>
    <property type="match status" value="1"/>
</dbReference>
<dbReference type="InterPro" id="IPR036388">
    <property type="entry name" value="WH-like_DNA-bd_sf"/>
</dbReference>
<dbReference type="Pfam" id="PF03466">
    <property type="entry name" value="LysR_substrate"/>
    <property type="match status" value="1"/>
</dbReference>
<keyword evidence="2" id="KW-0805">Transcription regulation</keyword>
<feature type="domain" description="HTH lysR-type" evidence="5">
    <location>
        <begin position="4"/>
        <end position="61"/>
    </location>
</feature>
<sequence>MKGTDYAELMAFMTVAEESSFRRAAQRLGLSPSAVSHTIRALENRLRVRLFNRTTRSVSLTQAGLTFMEQLTPAISALESAVQNVGETRLTPRGALRINMPRLAGHLVMIPLIEGFINQYPDIRLDLVMDDHLDDVVGAGYDAGIRSGDKVPKDMIAVRLTADLKMVVVASPRYLQSAGIPTTPEDLSQHRCINYRWHNTGAHYRWLLSSEEKMVDAQPEPALTCNDIDMLHAAAEQGAGLALLEERSVAHALNSGALVRVLTAWCKPVAGFHLYFPRNAFMTPAMRAFVDFIRLK</sequence>
<dbReference type="PANTHER" id="PTHR30537">
    <property type="entry name" value="HTH-TYPE TRANSCRIPTIONAL REGULATOR"/>
    <property type="match status" value="1"/>
</dbReference>
<dbReference type="Gene3D" id="1.10.10.10">
    <property type="entry name" value="Winged helix-like DNA-binding domain superfamily/Winged helix DNA-binding domain"/>
    <property type="match status" value="1"/>
</dbReference>
<dbReference type="EMBL" id="JAGGMQ010000001">
    <property type="protein sequence ID" value="MBP2171364.1"/>
    <property type="molecule type" value="Genomic_DNA"/>
</dbReference>
<evidence type="ECO:0000256" key="4">
    <source>
        <dbReference type="ARBA" id="ARBA00023163"/>
    </source>
</evidence>
<keyword evidence="4" id="KW-0804">Transcription</keyword>
<evidence type="ECO:0000256" key="3">
    <source>
        <dbReference type="ARBA" id="ARBA00023125"/>
    </source>
</evidence>
<dbReference type="Pfam" id="PF00126">
    <property type="entry name" value="HTH_1"/>
    <property type="match status" value="1"/>
</dbReference>
<evidence type="ECO:0000256" key="1">
    <source>
        <dbReference type="ARBA" id="ARBA00009437"/>
    </source>
</evidence>
<dbReference type="SUPFAM" id="SSF53850">
    <property type="entry name" value="Periplasmic binding protein-like II"/>
    <property type="match status" value="1"/>
</dbReference>
<evidence type="ECO:0000256" key="2">
    <source>
        <dbReference type="ARBA" id="ARBA00023015"/>
    </source>
</evidence>
<dbReference type="InterPro" id="IPR058163">
    <property type="entry name" value="LysR-type_TF_proteobact-type"/>
</dbReference>
<keyword evidence="7" id="KW-1185">Reference proteome</keyword>
<dbReference type="CDD" id="cd08474">
    <property type="entry name" value="PBP2_CrgA_like_5"/>
    <property type="match status" value="1"/>
</dbReference>
<dbReference type="PRINTS" id="PR00039">
    <property type="entry name" value="HTHLYSR"/>
</dbReference>
<dbReference type="SUPFAM" id="SSF46785">
    <property type="entry name" value="Winged helix' DNA-binding domain"/>
    <property type="match status" value="1"/>
</dbReference>
<dbReference type="Proteomes" id="UP001195624">
    <property type="component" value="Unassembled WGS sequence"/>
</dbReference>
<protein>
    <submittedName>
        <fullName evidence="6">DNA-binding transcriptional LysR family regulator</fullName>
    </submittedName>
</protein>
<comment type="caution">
    <text evidence="6">The sequence shown here is derived from an EMBL/GenBank/DDBJ whole genome shotgun (WGS) entry which is preliminary data.</text>
</comment>
<dbReference type="RefSeq" id="WP_017802307.1">
    <property type="nucleotide sequence ID" value="NZ_JAGGMQ010000001.1"/>
</dbReference>
<organism evidence="6 7">
    <name type="scientific">Winslowiella toletana</name>
    <dbReference type="NCBI Taxonomy" id="92490"/>
    <lineage>
        <taxon>Bacteria</taxon>
        <taxon>Pseudomonadati</taxon>
        <taxon>Pseudomonadota</taxon>
        <taxon>Gammaproteobacteria</taxon>
        <taxon>Enterobacterales</taxon>
        <taxon>Erwiniaceae</taxon>
        <taxon>Winslowiella</taxon>
    </lineage>
</organism>
<gene>
    <name evidence="6" type="ORF">J2125_004556</name>
</gene>
<dbReference type="GO" id="GO:0003677">
    <property type="term" value="F:DNA binding"/>
    <property type="evidence" value="ECO:0007669"/>
    <property type="project" value="UniProtKB-KW"/>
</dbReference>
<evidence type="ECO:0000313" key="6">
    <source>
        <dbReference type="EMBL" id="MBP2171364.1"/>
    </source>
</evidence>
<accession>A0ABS4PFE8</accession>
<comment type="similarity">
    <text evidence="1">Belongs to the LysR transcriptional regulatory family.</text>
</comment>
<dbReference type="InterPro" id="IPR000847">
    <property type="entry name" value="LysR_HTH_N"/>
</dbReference>
<dbReference type="Gene3D" id="3.40.190.290">
    <property type="match status" value="1"/>
</dbReference>